<dbReference type="InterPro" id="IPR015920">
    <property type="entry name" value="Cellobiose_DH-like_cyt"/>
</dbReference>
<dbReference type="OrthoDB" id="19261at2759"/>
<feature type="transmembrane region" description="Helical" evidence="8">
    <location>
        <begin position="295"/>
        <end position="312"/>
    </location>
</feature>
<dbReference type="SMART" id="SM00665">
    <property type="entry name" value="B561"/>
    <property type="match status" value="1"/>
</dbReference>
<comment type="subcellular location">
    <subcellularLocation>
        <location evidence="1">Membrane</location>
    </subcellularLocation>
</comment>
<feature type="transmembrane region" description="Helical" evidence="8">
    <location>
        <begin position="333"/>
        <end position="352"/>
    </location>
</feature>
<dbReference type="CDD" id="cd09630">
    <property type="entry name" value="CDH_like_cytochrome"/>
    <property type="match status" value="1"/>
</dbReference>
<sequence>MKAPGSLLSALMYTTCLVPRSLASGIQYCRDDPRLCFGVTSTKNATAGGHDIHVSLTATPSDNGGWAAVGIGKKMAGSLIFVMYSDTDRTSPVASIRTVESHDNPTVLKDHGTHVEVLNTSITAMDHHAHFVCYSCEEWWKTPIATEGKTSFIYAANRAQTFDKAESDSVLMFHDAYGIVEGDMDEALLSSTDELIPAIRPGETTGFVLLNENGDLKSHKGSPLPSSWPSPGTIHGVVMGVAFMGCFPVGGMLIQLPLGRAFTYHWMIQLCALLLALGSAGYMVTRSTHFDLHKILGLTVVGALAVQAAMGYKHHTVFVRIAQRSAYTLVHRWLGRSLLLLGTVNVALGLYHKRRPTGAIMAWFVIWLAELVAYAWVMRQKQRRKRQQHQPQLVAKDEHEIGLFDLGSSDSDDSEDSEFEEEV</sequence>
<feature type="chain" id="PRO_5004170510" description="Cytochrome b561 domain-containing protein" evidence="9">
    <location>
        <begin position="24"/>
        <end position="423"/>
    </location>
</feature>
<evidence type="ECO:0000256" key="8">
    <source>
        <dbReference type="SAM" id="Phobius"/>
    </source>
</evidence>
<evidence type="ECO:0000256" key="5">
    <source>
        <dbReference type="ARBA" id="ARBA00022989"/>
    </source>
</evidence>
<evidence type="ECO:0000256" key="4">
    <source>
        <dbReference type="ARBA" id="ARBA00022982"/>
    </source>
</evidence>
<dbReference type="HOGENOM" id="CLU_031471_3_1_1"/>
<evidence type="ECO:0000256" key="7">
    <source>
        <dbReference type="SAM" id="MobiDB-lite"/>
    </source>
</evidence>
<dbReference type="VEuPathDB" id="FungiDB:ATEG_04326"/>
<dbReference type="PANTHER" id="PTHR47797:SF3">
    <property type="entry name" value="CYTOCHROME B561 DOMAIN-CONTAINING PROTEIN"/>
    <property type="match status" value="1"/>
</dbReference>
<feature type="region of interest" description="Disordered" evidence="7">
    <location>
        <begin position="387"/>
        <end position="423"/>
    </location>
</feature>
<evidence type="ECO:0000256" key="1">
    <source>
        <dbReference type="ARBA" id="ARBA00004370"/>
    </source>
</evidence>
<feature type="transmembrane region" description="Helical" evidence="8">
    <location>
        <begin position="266"/>
        <end position="283"/>
    </location>
</feature>
<evidence type="ECO:0000256" key="2">
    <source>
        <dbReference type="ARBA" id="ARBA00022448"/>
    </source>
</evidence>
<dbReference type="Gene3D" id="2.60.40.1210">
    <property type="entry name" value="Cellobiose dehydrogenase, cytochrome domain"/>
    <property type="match status" value="1"/>
</dbReference>
<feature type="compositionally biased region" description="Acidic residues" evidence="7">
    <location>
        <begin position="410"/>
        <end position="423"/>
    </location>
</feature>
<dbReference type="EMBL" id="CH476599">
    <property type="protein sequence ID" value="EAU34773.1"/>
    <property type="molecule type" value="Genomic_DNA"/>
</dbReference>
<dbReference type="PANTHER" id="PTHR47797">
    <property type="entry name" value="DEHYDROGENASE, PUTATIVE (AFU_ORTHOLOGUE AFUA_8G05805)-RELATED"/>
    <property type="match status" value="1"/>
</dbReference>
<dbReference type="InterPro" id="IPR006593">
    <property type="entry name" value="Cyt_b561/ferric_Rdtase_TM"/>
</dbReference>
<feature type="transmembrane region" description="Helical" evidence="8">
    <location>
        <begin position="234"/>
        <end position="254"/>
    </location>
</feature>
<keyword evidence="9" id="KW-0732">Signal</keyword>
<evidence type="ECO:0000259" key="10">
    <source>
        <dbReference type="SMART" id="SM00665"/>
    </source>
</evidence>
<keyword evidence="3 8" id="KW-0812">Transmembrane</keyword>
<keyword evidence="4" id="KW-0249">Electron transport</keyword>
<dbReference type="Proteomes" id="UP000007963">
    <property type="component" value="Unassembled WGS sequence"/>
</dbReference>
<dbReference type="SUPFAM" id="SSF49344">
    <property type="entry name" value="CBD9-like"/>
    <property type="match status" value="1"/>
</dbReference>
<dbReference type="Gene3D" id="1.20.120.1770">
    <property type="match status" value="1"/>
</dbReference>
<dbReference type="OMA" id="KSFKYHW"/>
<keyword evidence="6 8" id="KW-0472">Membrane</keyword>
<dbReference type="GO" id="GO:0016020">
    <property type="term" value="C:membrane"/>
    <property type="evidence" value="ECO:0007669"/>
    <property type="project" value="UniProtKB-SubCell"/>
</dbReference>
<evidence type="ECO:0000313" key="12">
    <source>
        <dbReference type="Proteomes" id="UP000007963"/>
    </source>
</evidence>
<keyword evidence="2" id="KW-0813">Transport</keyword>
<dbReference type="eggNOG" id="ENOG502SQWM">
    <property type="taxonomic scope" value="Eukaryota"/>
</dbReference>
<evidence type="ECO:0000256" key="3">
    <source>
        <dbReference type="ARBA" id="ARBA00022692"/>
    </source>
</evidence>
<keyword evidence="5 8" id="KW-1133">Transmembrane helix</keyword>
<feature type="domain" description="Cytochrome b561" evidence="10">
    <location>
        <begin position="234"/>
        <end position="350"/>
    </location>
</feature>
<accession>Q0CPQ8</accession>
<organism evidence="11 12">
    <name type="scientific">Aspergillus terreus (strain NIH 2624 / FGSC A1156)</name>
    <dbReference type="NCBI Taxonomy" id="341663"/>
    <lineage>
        <taxon>Eukaryota</taxon>
        <taxon>Fungi</taxon>
        <taxon>Dikarya</taxon>
        <taxon>Ascomycota</taxon>
        <taxon>Pezizomycotina</taxon>
        <taxon>Eurotiomycetes</taxon>
        <taxon>Eurotiomycetidae</taxon>
        <taxon>Eurotiales</taxon>
        <taxon>Aspergillaceae</taxon>
        <taxon>Aspergillus</taxon>
        <taxon>Aspergillus subgen. Circumdati</taxon>
    </lineage>
</organism>
<dbReference type="AlphaFoldDB" id="Q0CPQ8"/>
<feature type="transmembrane region" description="Helical" evidence="8">
    <location>
        <begin position="358"/>
        <end position="377"/>
    </location>
</feature>
<protein>
    <recommendedName>
        <fullName evidence="10">Cytochrome b561 domain-containing protein</fullName>
    </recommendedName>
</protein>
<proteinExistence type="predicted"/>
<dbReference type="RefSeq" id="XP_001213504.1">
    <property type="nucleotide sequence ID" value="XM_001213504.1"/>
</dbReference>
<dbReference type="Pfam" id="PF16010">
    <property type="entry name" value="CDH-cyt"/>
    <property type="match status" value="1"/>
</dbReference>
<name>Q0CPQ8_ASPTN</name>
<evidence type="ECO:0000256" key="9">
    <source>
        <dbReference type="SAM" id="SignalP"/>
    </source>
</evidence>
<reference evidence="12" key="1">
    <citation type="submission" date="2005-09" db="EMBL/GenBank/DDBJ databases">
        <title>Annotation of the Aspergillus terreus NIH2624 genome.</title>
        <authorList>
            <person name="Birren B.W."/>
            <person name="Lander E.S."/>
            <person name="Galagan J.E."/>
            <person name="Nusbaum C."/>
            <person name="Devon K."/>
            <person name="Henn M."/>
            <person name="Ma L.-J."/>
            <person name="Jaffe D.B."/>
            <person name="Butler J."/>
            <person name="Alvarez P."/>
            <person name="Gnerre S."/>
            <person name="Grabherr M."/>
            <person name="Kleber M."/>
            <person name="Mauceli E.W."/>
            <person name="Brockman W."/>
            <person name="Rounsley S."/>
            <person name="Young S.K."/>
            <person name="LaButti K."/>
            <person name="Pushparaj V."/>
            <person name="DeCaprio D."/>
            <person name="Crawford M."/>
            <person name="Koehrsen M."/>
            <person name="Engels R."/>
            <person name="Montgomery P."/>
            <person name="Pearson M."/>
            <person name="Howarth C."/>
            <person name="Larson L."/>
            <person name="Luoma S."/>
            <person name="White J."/>
            <person name="Alvarado L."/>
            <person name="Kodira C.D."/>
            <person name="Zeng Q."/>
            <person name="Oleary S."/>
            <person name="Yandava C."/>
            <person name="Denning D.W."/>
            <person name="Nierman W.C."/>
            <person name="Milne T."/>
            <person name="Madden K."/>
        </authorList>
    </citation>
    <scope>NUCLEOTIDE SEQUENCE [LARGE SCALE GENOMIC DNA]</scope>
    <source>
        <strain evidence="12">NIH 2624 / FGSC A1156</strain>
    </source>
</reference>
<gene>
    <name evidence="11" type="ORF">ATEG_04326</name>
</gene>
<evidence type="ECO:0000313" key="11">
    <source>
        <dbReference type="EMBL" id="EAU34773.1"/>
    </source>
</evidence>
<dbReference type="CDD" id="cd08760">
    <property type="entry name" value="Cyt_b561_FRRS1_like"/>
    <property type="match status" value="1"/>
</dbReference>
<dbReference type="STRING" id="341663.Q0CPQ8"/>
<dbReference type="GeneID" id="4320358"/>
<feature type="signal peptide" evidence="9">
    <location>
        <begin position="1"/>
        <end position="23"/>
    </location>
</feature>
<evidence type="ECO:0000256" key="6">
    <source>
        <dbReference type="ARBA" id="ARBA00023136"/>
    </source>
</evidence>